<keyword evidence="2" id="KW-1185">Reference proteome</keyword>
<reference evidence="1" key="2">
    <citation type="submission" date="2020-05" db="UniProtKB">
        <authorList>
            <consortium name="EnsemblMetazoa"/>
        </authorList>
    </citation>
    <scope>IDENTIFICATION</scope>
    <source>
        <strain evidence="1">ACHKN1017</strain>
    </source>
</reference>
<evidence type="ECO:0000313" key="1">
    <source>
        <dbReference type="EnsemblMetazoa" id="ACHR014342-PA"/>
    </source>
</evidence>
<protein>
    <submittedName>
        <fullName evidence="1">Uncharacterized protein</fullName>
    </submittedName>
</protein>
<sequence>MVTAAVRNTGRPGIVNPSGWLLVHQKHVPMQPGTVRWTGTNERVHMITVLYLRARDVTHEPVANFAKLWLLPVRCIRIDHEQCVVGVRFGGPFDTRLIFYLRWPQLVTTVYAYTARVSDLSKLFRCNVDHVGNHLMLGENLLNLGHVVACCCCRCVTAGNRKVVQHQTQPERNYRHRSCPAA</sequence>
<accession>A0A182KIT3</accession>
<evidence type="ECO:0000313" key="2">
    <source>
        <dbReference type="Proteomes" id="UP000075881"/>
    </source>
</evidence>
<name>A0A182KIT3_9DIPT</name>
<dbReference type="Proteomes" id="UP000075881">
    <property type="component" value="Unassembled WGS sequence"/>
</dbReference>
<proteinExistence type="predicted"/>
<organism evidence="1 2">
    <name type="scientific">Anopheles christyi</name>
    <dbReference type="NCBI Taxonomy" id="43041"/>
    <lineage>
        <taxon>Eukaryota</taxon>
        <taxon>Metazoa</taxon>
        <taxon>Ecdysozoa</taxon>
        <taxon>Arthropoda</taxon>
        <taxon>Hexapoda</taxon>
        <taxon>Insecta</taxon>
        <taxon>Pterygota</taxon>
        <taxon>Neoptera</taxon>
        <taxon>Endopterygota</taxon>
        <taxon>Diptera</taxon>
        <taxon>Nematocera</taxon>
        <taxon>Culicoidea</taxon>
        <taxon>Culicidae</taxon>
        <taxon>Anophelinae</taxon>
        <taxon>Anopheles</taxon>
    </lineage>
</organism>
<reference evidence="2" key="1">
    <citation type="submission" date="2013-03" db="EMBL/GenBank/DDBJ databases">
        <title>The Genome Sequence of Anopheles christyi ACHKN1017.</title>
        <authorList>
            <consortium name="The Broad Institute Genomics Platform"/>
            <person name="Neafsey D.E."/>
            <person name="Besansky N."/>
            <person name="Walker B."/>
            <person name="Young S.K."/>
            <person name="Zeng Q."/>
            <person name="Gargeya S."/>
            <person name="Fitzgerald M."/>
            <person name="Haas B."/>
            <person name="Abouelleil A."/>
            <person name="Allen A.W."/>
            <person name="Alvarado L."/>
            <person name="Arachchi H.M."/>
            <person name="Berlin A.M."/>
            <person name="Chapman S.B."/>
            <person name="Gainer-Dewar J."/>
            <person name="Goldberg J."/>
            <person name="Griggs A."/>
            <person name="Gujja S."/>
            <person name="Hansen M."/>
            <person name="Howarth C."/>
            <person name="Imamovic A."/>
            <person name="Ireland A."/>
            <person name="Larimer J."/>
            <person name="McCowan C."/>
            <person name="Murphy C."/>
            <person name="Pearson M."/>
            <person name="Poon T.W."/>
            <person name="Priest M."/>
            <person name="Roberts A."/>
            <person name="Saif S."/>
            <person name="Shea T."/>
            <person name="Sisk P."/>
            <person name="Sykes S."/>
            <person name="Wortman J."/>
            <person name="Nusbaum C."/>
            <person name="Birren B."/>
        </authorList>
    </citation>
    <scope>NUCLEOTIDE SEQUENCE [LARGE SCALE GENOMIC DNA]</scope>
    <source>
        <strain evidence="2">ACHKN1017</strain>
    </source>
</reference>
<dbReference type="EnsemblMetazoa" id="ACHR014342-RA">
    <property type="protein sequence ID" value="ACHR014342-PA"/>
    <property type="gene ID" value="ACHR014342"/>
</dbReference>
<dbReference type="AlphaFoldDB" id="A0A182KIT3"/>
<dbReference type="VEuPathDB" id="VectorBase:ACHR014342"/>